<dbReference type="AlphaFoldDB" id="A0A8H7NH58"/>
<comment type="caution">
    <text evidence="1">The sequence shown here is derived from an EMBL/GenBank/DDBJ whole genome shotgun (WGS) entry which is preliminary data.</text>
</comment>
<proteinExistence type="predicted"/>
<protein>
    <submittedName>
        <fullName evidence="1">Uncharacterized protein</fullName>
    </submittedName>
</protein>
<name>A0A8H7NH58_BIOOC</name>
<gene>
    <name evidence="1" type="ORF">IM811_011032</name>
</gene>
<evidence type="ECO:0000313" key="1">
    <source>
        <dbReference type="EMBL" id="KAF9755591.1"/>
    </source>
</evidence>
<reference evidence="1" key="1">
    <citation type="submission" date="2020-10" db="EMBL/GenBank/DDBJ databases">
        <title>High-Quality Genome Resource of Clonostachys rosea strain S41 by Oxford Nanopore Long-Read Sequencing.</title>
        <authorList>
            <person name="Wang H."/>
        </authorList>
    </citation>
    <scope>NUCLEOTIDE SEQUENCE</scope>
    <source>
        <strain evidence="1">S41</strain>
    </source>
</reference>
<evidence type="ECO:0000313" key="2">
    <source>
        <dbReference type="Proteomes" id="UP000616885"/>
    </source>
</evidence>
<accession>A0A8H7NH58</accession>
<dbReference type="EMBL" id="JADCTT010000003">
    <property type="protein sequence ID" value="KAF9755591.1"/>
    <property type="molecule type" value="Genomic_DNA"/>
</dbReference>
<organism evidence="1 2">
    <name type="scientific">Bionectria ochroleuca</name>
    <name type="common">Gliocladium roseum</name>
    <dbReference type="NCBI Taxonomy" id="29856"/>
    <lineage>
        <taxon>Eukaryota</taxon>
        <taxon>Fungi</taxon>
        <taxon>Dikarya</taxon>
        <taxon>Ascomycota</taxon>
        <taxon>Pezizomycotina</taxon>
        <taxon>Sordariomycetes</taxon>
        <taxon>Hypocreomycetidae</taxon>
        <taxon>Hypocreales</taxon>
        <taxon>Bionectriaceae</taxon>
        <taxon>Clonostachys</taxon>
    </lineage>
</organism>
<sequence length="111" mass="12738">MIANEKKKNKKIIDWPLSLASEAVPCPLPSRTFIKAEIVQIGKWKASPRFLFYHNSLTSYPFTRIFRHIFVPLTGTMSSNQEEAEMGLRLDGVGIFWGYSRPYGQPPSYLE</sequence>
<dbReference type="Proteomes" id="UP000616885">
    <property type="component" value="Unassembled WGS sequence"/>
</dbReference>